<dbReference type="InterPro" id="IPR050596">
    <property type="entry name" value="AspAT/PAT-like"/>
</dbReference>
<dbReference type="InterPro" id="IPR015421">
    <property type="entry name" value="PyrdxlP-dep_Trfase_major"/>
</dbReference>
<keyword evidence="3 7" id="KW-0032">Aminotransferase</keyword>
<dbReference type="Pfam" id="PF00155">
    <property type="entry name" value="Aminotran_1_2"/>
    <property type="match status" value="1"/>
</dbReference>
<dbReference type="AlphaFoldDB" id="A0A3B1BKM5"/>
<dbReference type="SUPFAM" id="SSF53383">
    <property type="entry name" value="PLP-dependent transferases"/>
    <property type="match status" value="1"/>
</dbReference>
<dbReference type="InterPro" id="IPR015424">
    <property type="entry name" value="PyrdxlP-dep_Trfase"/>
</dbReference>
<feature type="domain" description="Aminotransferase class I/classII large" evidence="6">
    <location>
        <begin position="3"/>
        <end position="308"/>
    </location>
</feature>
<dbReference type="GO" id="GO:0009042">
    <property type="term" value="F:valine-pyruvate transaminase activity"/>
    <property type="evidence" value="ECO:0007669"/>
    <property type="project" value="UniProtKB-EC"/>
</dbReference>
<proteinExistence type="inferred from homology"/>
<evidence type="ECO:0000259" key="6">
    <source>
        <dbReference type="Pfam" id="PF00155"/>
    </source>
</evidence>
<protein>
    <submittedName>
        <fullName evidence="7">Valine--pyruvate aminotransferase</fullName>
        <ecNumber evidence="7">2.6.1.66</ecNumber>
    </submittedName>
</protein>
<dbReference type="EC" id="2.6.1.66" evidence="7"/>
<evidence type="ECO:0000256" key="4">
    <source>
        <dbReference type="ARBA" id="ARBA00022679"/>
    </source>
</evidence>
<feature type="non-terminal residue" evidence="7">
    <location>
        <position position="1"/>
    </location>
</feature>
<dbReference type="Gene3D" id="3.40.640.10">
    <property type="entry name" value="Type I PLP-dependent aspartate aminotransferase-like (Major domain)"/>
    <property type="match status" value="1"/>
</dbReference>
<evidence type="ECO:0000313" key="7">
    <source>
        <dbReference type="EMBL" id="VAX16672.1"/>
    </source>
</evidence>
<dbReference type="PANTHER" id="PTHR46383">
    <property type="entry name" value="ASPARTATE AMINOTRANSFERASE"/>
    <property type="match status" value="1"/>
</dbReference>
<keyword evidence="5" id="KW-0663">Pyridoxal phosphate</keyword>
<evidence type="ECO:0000256" key="1">
    <source>
        <dbReference type="ARBA" id="ARBA00001933"/>
    </source>
</evidence>
<comment type="cofactor">
    <cofactor evidence="1">
        <name>pyridoxal 5'-phosphate</name>
        <dbReference type="ChEBI" id="CHEBI:597326"/>
    </cofactor>
</comment>
<dbReference type="GO" id="GO:0030170">
    <property type="term" value="F:pyridoxal phosphate binding"/>
    <property type="evidence" value="ECO:0007669"/>
    <property type="project" value="InterPro"/>
</dbReference>
<evidence type="ECO:0000256" key="2">
    <source>
        <dbReference type="ARBA" id="ARBA00007441"/>
    </source>
</evidence>
<dbReference type="InterPro" id="IPR004839">
    <property type="entry name" value="Aminotransferase_I/II_large"/>
</dbReference>
<evidence type="ECO:0000256" key="3">
    <source>
        <dbReference type="ARBA" id="ARBA00022576"/>
    </source>
</evidence>
<accession>A0A3B1BKM5</accession>
<sequence length="316" mass="34738">SLGLLELRRAITGHMKKKYGVAIAPDQVIVTPGTSNALWLSLAVILNPGDEVIMADPHYPCYPNFVSFLGGKPVYIPICESENFQLSPERVASAITDRTKAILINSPANPTGAVLERGVMEKIAKLGPLVISDEIYHGLVYEGEAASMLEFTDNAIVIDGFSKRAAMTGWRLGYAIVPDAYVRPVQKLQQNFNISTNSFVQWAGISAIRECDTHLKEMRKTFDKRRKFLVDGLRKIGLKVTHPPKGAFYVFVNAAHVEPDSLKLANEILETAKVAVTPGVEFGEGGEGFIRLSYASSMENLQEGLNRLEKFIKTKG</sequence>
<keyword evidence="4 7" id="KW-0808">Transferase</keyword>
<evidence type="ECO:0000256" key="5">
    <source>
        <dbReference type="ARBA" id="ARBA00022898"/>
    </source>
</evidence>
<dbReference type="CDD" id="cd00609">
    <property type="entry name" value="AAT_like"/>
    <property type="match status" value="1"/>
</dbReference>
<keyword evidence="7" id="KW-0670">Pyruvate</keyword>
<name>A0A3B1BKM5_9ZZZZ</name>
<dbReference type="PANTHER" id="PTHR46383:SF2">
    <property type="entry name" value="AMINOTRANSFERASE"/>
    <property type="match status" value="1"/>
</dbReference>
<dbReference type="PROSITE" id="PS00105">
    <property type="entry name" value="AA_TRANSFER_CLASS_1"/>
    <property type="match status" value="1"/>
</dbReference>
<dbReference type="EMBL" id="UOGC01000035">
    <property type="protein sequence ID" value="VAX16672.1"/>
    <property type="molecule type" value="Genomic_DNA"/>
</dbReference>
<organism evidence="7">
    <name type="scientific">hydrothermal vent metagenome</name>
    <dbReference type="NCBI Taxonomy" id="652676"/>
    <lineage>
        <taxon>unclassified sequences</taxon>
        <taxon>metagenomes</taxon>
        <taxon>ecological metagenomes</taxon>
    </lineage>
</organism>
<dbReference type="GO" id="GO:0006520">
    <property type="term" value="P:amino acid metabolic process"/>
    <property type="evidence" value="ECO:0007669"/>
    <property type="project" value="InterPro"/>
</dbReference>
<comment type="similarity">
    <text evidence="2">Belongs to the class-I pyridoxal-phosphate-dependent aminotransferase family.</text>
</comment>
<gene>
    <name evidence="7" type="ORF">MNBD_NITROSPINAE01-1334</name>
</gene>
<dbReference type="InterPro" id="IPR004838">
    <property type="entry name" value="NHTrfase_class1_PyrdxlP-BS"/>
</dbReference>
<reference evidence="7" key="1">
    <citation type="submission" date="2018-06" db="EMBL/GenBank/DDBJ databases">
        <authorList>
            <person name="Zhirakovskaya E."/>
        </authorList>
    </citation>
    <scope>NUCLEOTIDE SEQUENCE</scope>
</reference>